<reference evidence="7 8" key="1">
    <citation type="journal article" date="2020" name="Microbiol. Resour. Announc.">
        <title>Draft Genome Sequence of a Cladosporium Species Isolated from the Mesophotic Ascidian Didemnum maculosum.</title>
        <authorList>
            <person name="Gioti A."/>
            <person name="Siaperas R."/>
            <person name="Nikolaivits E."/>
            <person name="Le Goff G."/>
            <person name="Ouazzani J."/>
            <person name="Kotoulas G."/>
            <person name="Topakas E."/>
        </authorList>
    </citation>
    <scope>NUCLEOTIDE SEQUENCE [LARGE SCALE GENOMIC DNA]</scope>
    <source>
        <strain evidence="7 8">TM138-S3</strain>
    </source>
</reference>
<dbReference type="PANTHER" id="PTHR30618">
    <property type="entry name" value="NCS1 FAMILY PURINE/PYRIMIDINE TRANSPORTER"/>
    <property type="match status" value="1"/>
</dbReference>
<feature type="transmembrane region" description="Helical" evidence="6">
    <location>
        <begin position="120"/>
        <end position="140"/>
    </location>
</feature>
<dbReference type="PANTHER" id="PTHR30618:SF0">
    <property type="entry name" value="PURINE-URACIL PERMEASE NCS1"/>
    <property type="match status" value="1"/>
</dbReference>
<keyword evidence="4 6" id="KW-1133">Transmembrane helix</keyword>
<feature type="transmembrane region" description="Helical" evidence="6">
    <location>
        <begin position="249"/>
        <end position="269"/>
    </location>
</feature>
<dbReference type="Pfam" id="PF02133">
    <property type="entry name" value="Transp_cyt_pur"/>
    <property type="match status" value="1"/>
</dbReference>
<dbReference type="RefSeq" id="XP_069225632.1">
    <property type="nucleotide sequence ID" value="XM_069377329.1"/>
</dbReference>
<feature type="transmembrane region" description="Helical" evidence="6">
    <location>
        <begin position="378"/>
        <end position="398"/>
    </location>
</feature>
<dbReference type="GO" id="GO:0005886">
    <property type="term" value="C:plasma membrane"/>
    <property type="evidence" value="ECO:0007669"/>
    <property type="project" value="TreeGrafter"/>
</dbReference>
<keyword evidence="5 6" id="KW-0472">Membrane</keyword>
<evidence type="ECO:0000256" key="1">
    <source>
        <dbReference type="ARBA" id="ARBA00004141"/>
    </source>
</evidence>
<evidence type="ECO:0000313" key="7">
    <source>
        <dbReference type="EMBL" id="KAL1582525.1"/>
    </source>
</evidence>
<name>A0AB34KC48_9PEZI</name>
<feature type="transmembrane region" description="Helical" evidence="6">
    <location>
        <begin position="339"/>
        <end position="357"/>
    </location>
</feature>
<comment type="similarity">
    <text evidence="2">Belongs to the purine-cytosine permease (2.A.39) family.</text>
</comment>
<evidence type="ECO:0000256" key="4">
    <source>
        <dbReference type="ARBA" id="ARBA00022989"/>
    </source>
</evidence>
<protein>
    <recommendedName>
        <fullName evidence="9">Allantoin permease</fullName>
    </recommendedName>
</protein>
<dbReference type="GO" id="GO:0015205">
    <property type="term" value="F:nucleobase transmembrane transporter activity"/>
    <property type="evidence" value="ECO:0007669"/>
    <property type="project" value="TreeGrafter"/>
</dbReference>
<dbReference type="EMBL" id="JAAQHG020000048">
    <property type="protein sequence ID" value="KAL1582525.1"/>
    <property type="molecule type" value="Genomic_DNA"/>
</dbReference>
<dbReference type="InterPro" id="IPR045225">
    <property type="entry name" value="Uracil/uridine/allantoin_perm"/>
</dbReference>
<evidence type="ECO:0008006" key="9">
    <source>
        <dbReference type="Google" id="ProtNLM"/>
    </source>
</evidence>
<evidence type="ECO:0000256" key="6">
    <source>
        <dbReference type="SAM" id="Phobius"/>
    </source>
</evidence>
<dbReference type="Gene3D" id="1.10.4160.10">
    <property type="entry name" value="Hydantoin permease"/>
    <property type="match status" value="1"/>
</dbReference>
<proteinExistence type="inferred from homology"/>
<keyword evidence="3 6" id="KW-0812">Transmembrane</keyword>
<comment type="subcellular location">
    <subcellularLocation>
        <location evidence="1">Membrane</location>
        <topology evidence="1">Multi-pass membrane protein</topology>
    </subcellularLocation>
</comment>
<dbReference type="GeneID" id="96010167"/>
<feature type="transmembrane region" description="Helical" evidence="6">
    <location>
        <begin position="210"/>
        <end position="229"/>
    </location>
</feature>
<evidence type="ECO:0000256" key="5">
    <source>
        <dbReference type="ARBA" id="ARBA00023136"/>
    </source>
</evidence>
<comment type="caution">
    <text evidence="7">The sequence shown here is derived from an EMBL/GenBank/DDBJ whole genome shotgun (WGS) entry which is preliminary data.</text>
</comment>
<gene>
    <name evidence="7" type="ORF">WHR41_08725</name>
</gene>
<sequence length="569" mass="62331">MALFEKSRLVFASRKDIKNVLVADGAPTEGKSRHNKDLLPTPPQDRTWKWTHYFAYYLTSTFSPSGYNLGASLISMGLLWWHCMIAAVIGSGILTVGVILNSRGAAKYYIGFPVYVRAAAGIRGASLYILVRALVATIYFSTQTYYGGRLLSVLMRAIFGNGYYNIPNHLPTSAGITSRDLLSFFIFWIIQFPVMFIHPKVLRHLFVVKAIYTTIALFGVLGWAISANGGTIGDFSFDTDKPRLSGTALIWPTISAINSVMGALAPLLVNQPDIARYSKSFTATTWSQGLGILSSKTLVMFLSTATTSAATGVLGKSYWNVWDLYDAILTRYWSHGARAGIVFSSFGMILATIITNAGSNSLPVGADITGIFPKWLTIVRGQCLCAILAPLLVPWKIIANATSFLTFLGSYTVFLMPICASMIVDYWIIRKGNFHIPSLYVLHPEKPYTYYKGWNIRMLLAWVSGIAFTVHGIAGSLNPGSVNVASTNMYKLGFVLSFLMGGFVYYLLSLLWPPKILPSIDHHSSVSTFEALAANEGFFEDETLTNITGELPAAGSETEHATSSAMSHD</sequence>
<accession>A0AB34KC48</accession>
<feature type="transmembrane region" description="Helical" evidence="6">
    <location>
        <begin position="181"/>
        <end position="198"/>
    </location>
</feature>
<dbReference type="Proteomes" id="UP000803884">
    <property type="component" value="Unassembled WGS sequence"/>
</dbReference>
<keyword evidence="8" id="KW-1185">Reference proteome</keyword>
<feature type="transmembrane region" description="Helical" evidence="6">
    <location>
        <begin position="404"/>
        <end position="429"/>
    </location>
</feature>
<evidence type="ECO:0000256" key="3">
    <source>
        <dbReference type="ARBA" id="ARBA00022692"/>
    </source>
</evidence>
<dbReference type="CDD" id="cd11482">
    <property type="entry name" value="SLC-NCS1sbd_NRT1-like"/>
    <property type="match status" value="1"/>
</dbReference>
<dbReference type="InterPro" id="IPR001248">
    <property type="entry name" value="Pur-cyt_permease"/>
</dbReference>
<feature type="transmembrane region" description="Helical" evidence="6">
    <location>
        <begin position="489"/>
        <end position="508"/>
    </location>
</feature>
<evidence type="ECO:0000256" key="2">
    <source>
        <dbReference type="ARBA" id="ARBA00008974"/>
    </source>
</evidence>
<feature type="transmembrane region" description="Helical" evidence="6">
    <location>
        <begin position="79"/>
        <end position="100"/>
    </location>
</feature>
<evidence type="ECO:0000313" key="8">
    <source>
        <dbReference type="Proteomes" id="UP000803884"/>
    </source>
</evidence>
<feature type="transmembrane region" description="Helical" evidence="6">
    <location>
        <begin position="459"/>
        <end position="477"/>
    </location>
</feature>
<dbReference type="AlphaFoldDB" id="A0AB34KC48"/>
<organism evidence="7 8">
    <name type="scientific">Cladosporium halotolerans</name>
    <dbReference type="NCBI Taxonomy" id="1052096"/>
    <lineage>
        <taxon>Eukaryota</taxon>
        <taxon>Fungi</taxon>
        <taxon>Dikarya</taxon>
        <taxon>Ascomycota</taxon>
        <taxon>Pezizomycotina</taxon>
        <taxon>Dothideomycetes</taxon>
        <taxon>Dothideomycetidae</taxon>
        <taxon>Cladosporiales</taxon>
        <taxon>Cladosporiaceae</taxon>
        <taxon>Cladosporium</taxon>
    </lineage>
</organism>